<gene>
    <name evidence="8" type="ORF">PSON_ATCC_30995.1.T1710125</name>
</gene>
<evidence type="ECO:0000259" key="7">
    <source>
        <dbReference type="PROSITE" id="PS50011"/>
    </source>
</evidence>
<dbReference type="AlphaFoldDB" id="A0A8S1RF65"/>
<dbReference type="EMBL" id="CAJJDN010000171">
    <property type="protein sequence ID" value="CAD8126946.1"/>
    <property type="molecule type" value="Genomic_DNA"/>
</dbReference>
<keyword evidence="4 5" id="KW-0067">ATP-binding</keyword>
<proteinExistence type="predicted"/>
<name>A0A8S1RF65_9CILI</name>
<dbReference type="GO" id="GO:0016020">
    <property type="term" value="C:membrane"/>
    <property type="evidence" value="ECO:0007669"/>
    <property type="project" value="TreeGrafter"/>
</dbReference>
<dbReference type="PANTHER" id="PTHR24348">
    <property type="entry name" value="SERINE/THREONINE-PROTEIN KINASE UNC-51-RELATED"/>
    <property type="match status" value="1"/>
</dbReference>
<keyword evidence="1" id="KW-0808">Transferase</keyword>
<protein>
    <recommendedName>
        <fullName evidence="7">Protein kinase domain-containing protein</fullName>
    </recommendedName>
</protein>
<dbReference type="InterPro" id="IPR017441">
    <property type="entry name" value="Protein_kinase_ATP_BS"/>
</dbReference>
<feature type="binding site" evidence="5">
    <location>
        <position position="57"/>
    </location>
    <ligand>
        <name>ATP</name>
        <dbReference type="ChEBI" id="CHEBI:30616"/>
    </ligand>
</feature>
<evidence type="ECO:0000256" key="3">
    <source>
        <dbReference type="ARBA" id="ARBA00022777"/>
    </source>
</evidence>
<comment type="caution">
    <text evidence="8">The sequence shown here is derived from an EMBL/GenBank/DDBJ whole genome shotgun (WGS) entry which is preliminary data.</text>
</comment>
<evidence type="ECO:0000256" key="4">
    <source>
        <dbReference type="ARBA" id="ARBA00022840"/>
    </source>
</evidence>
<dbReference type="PROSITE" id="PS50011">
    <property type="entry name" value="PROTEIN_KINASE_DOM"/>
    <property type="match status" value="1"/>
</dbReference>
<dbReference type="GO" id="GO:0000045">
    <property type="term" value="P:autophagosome assembly"/>
    <property type="evidence" value="ECO:0007669"/>
    <property type="project" value="TreeGrafter"/>
</dbReference>
<evidence type="ECO:0000256" key="1">
    <source>
        <dbReference type="ARBA" id="ARBA00022679"/>
    </source>
</evidence>
<accession>A0A8S1RF65</accession>
<evidence type="ECO:0000313" key="8">
    <source>
        <dbReference type="EMBL" id="CAD8126946.1"/>
    </source>
</evidence>
<keyword evidence="3" id="KW-0418">Kinase</keyword>
<dbReference type="GO" id="GO:0000407">
    <property type="term" value="C:phagophore assembly site"/>
    <property type="evidence" value="ECO:0007669"/>
    <property type="project" value="TreeGrafter"/>
</dbReference>
<dbReference type="OrthoDB" id="312098at2759"/>
<reference evidence="8" key="1">
    <citation type="submission" date="2021-01" db="EMBL/GenBank/DDBJ databases">
        <authorList>
            <consortium name="Genoscope - CEA"/>
            <person name="William W."/>
        </authorList>
    </citation>
    <scope>NUCLEOTIDE SEQUENCE</scope>
</reference>
<dbReference type="GO" id="GO:0005829">
    <property type="term" value="C:cytosol"/>
    <property type="evidence" value="ECO:0007669"/>
    <property type="project" value="TreeGrafter"/>
</dbReference>
<dbReference type="InterPro" id="IPR045269">
    <property type="entry name" value="Atg1-like"/>
</dbReference>
<keyword evidence="2 5" id="KW-0547">Nucleotide-binding</keyword>
<dbReference type="Proteomes" id="UP000692954">
    <property type="component" value="Unassembled WGS sequence"/>
</dbReference>
<dbReference type="InterPro" id="IPR000719">
    <property type="entry name" value="Prot_kinase_dom"/>
</dbReference>
<dbReference type="GO" id="GO:0005776">
    <property type="term" value="C:autophagosome"/>
    <property type="evidence" value="ECO:0007669"/>
    <property type="project" value="TreeGrafter"/>
</dbReference>
<sequence length="629" mass="75243">MSLIFQGALSFIKKAEICKKNNQDVEIGRGGYGVVYKGQILIQQKNLPDKLVDVALKRVQIPKSKDQRTRMIELIKRELSVFKSVKSPHIVKLYGTNQIVQKNKLEELDFIEFYLEYCEGNLADLIVDQEKWVDVPFSEEKASEIFDQLLEVEFLLQKSIFMRSSTLFEGLYHRDINLKNILYKKKKHKIQVKVCDFGISQYIKSETTAHMGTESFMSPENKTNQVYDLEKNETWSLGLLLFCLLKGIRFYQNNQVIFYNKTNEHHQLIKDMKINQYTKELLINLLQYDPDKRWGYSDIKKSEWYYLNGSKKVKKLEKISPILRLRQNYFHELTRQLIEYEIQINNAQLGLEFQIPQELLLITIKNYEFWSQKQLEKYSGTYAYEYFDEYDDEETQKLFKQQMQKQEYQLITITKQLNDFFIYIKYGEQRLKIKQDEVLKSIVEYWIKVLGDNSSCISTFKPDTLFYYLNYLKEIQQKLVSQFSILPINNNEIQQLRDKLYKSITESTNILKKFEEAFEKFQQAQENESQQQFSVISLKETINVNKNQIKLEENDTSLNQLQLSVQEYQQQIEECQAKINKKKNQLQLLDDREKKKTVLKTLEEIQKLFDQFFRWKHQKNFEEHLKSTN</sequence>
<evidence type="ECO:0000313" key="9">
    <source>
        <dbReference type="Proteomes" id="UP000692954"/>
    </source>
</evidence>
<feature type="domain" description="Protein kinase" evidence="7">
    <location>
        <begin position="21"/>
        <end position="305"/>
    </location>
</feature>
<dbReference type="CDD" id="cd00180">
    <property type="entry name" value="PKc"/>
    <property type="match status" value="1"/>
</dbReference>
<evidence type="ECO:0000256" key="5">
    <source>
        <dbReference type="PROSITE-ProRule" id="PRU10141"/>
    </source>
</evidence>
<dbReference type="GO" id="GO:0010506">
    <property type="term" value="P:regulation of autophagy"/>
    <property type="evidence" value="ECO:0007669"/>
    <property type="project" value="InterPro"/>
</dbReference>
<evidence type="ECO:0000256" key="2">
    <source>
        <dbReference type="ARBA" id="ARBA00022741"/>
    </source>
</evidence>
<dbReference type="GO" id="GO:0004674">
    <property type="term" value="F:protein serine/threonine kinase activity"/>
    <property type="evidence" value="ECO:0007669"/>
    <property type="project" value="InterPro"/>
</dbReference>
<evidence type="ECO:0000256" key="6">
    <source>
        <dbReference type="SAM" id="Coils"/>
    </source>
</evidence>
<dbReference type="Pfam" id="PF00069">
    <property type="entry name" value="Pkinase"/>
    <property type="match status" value="1"/>
</dbReference>
<organism evidence="8 9">
    <name type="scientific">Paramecium sonneborni</name>
    <dbReference type="NCBI Taxonomy" id="65129"/>
    <lineage>
        <taxon>Eukaryota</taxon>
        <taxon>Sar</taxon>
        <taxon>Alveolata</taxon>
        <taxon>Ciliophora</taxon>
        <taxon>Intramacronucleata</taxon>
        <taxon>Oligohymenophorea</taxon>
        <taxon>Peniculida</taxon>
        <taxon>Parameciidae</taxon>
        <taxon>Paramecium</taxon>
    </lineage>
</organism>
<dbReference type="GO" id="GO:0005524">
    <property type="term" value="F:ATP binding"/>
    <property type="evidence" value="ECO:0007669"/>
    <property type="project" value="UniProtKB-UniRule"/>
</dbReference>
<keyword evidence="6" id="KW-0175">Coiled coil</keyword>
<dbReference type="PANTHER" id="PTHR24348:SF22">
    <property type="entry name" value="NON-SPECIFIC SERINE_THREONINE PROTEIN KINASE"/>
    <property type="match status" value="1"/>
</dbReference>
<feature type="coiled-coil region" evidence="6">
    <location>
        <begin position="511"/>
        <end position="592"/>
    </location>
</feature>
<dbReference type="PROSITE" id="PS00107">
    <property type="entry name" value="PROTEIN_KINASE_ATP"/>
    <property type="match status" value="1"/>
</dbReference>
<keyword evidence="9" id="KW-1185">Reference proteome</keyword>